<gene>
    <name evidence="2" type="ORF">DVH02_06260</name>
</gene>
<evidence type="ECO:0000313" key="2">
    <source>
        <dbReference type="EMBL" id="RDG38950.1"/>
    </source>
</evidence>
<proteinExistence type="predicted"/>
<reference evidence="2 3" key="1">
    <citation type="submission" date="2018-07" db="EMBL/GenBank/DDBJ databases">
        <title>Streptomyces species from bats.</title>
        <authorList>
            <person name="Dunlap C."/>
        </authorList>
    </citation>
    <scope>NUCLEOTIDE SEQUENCE [LARGE SCALE GENOMIC DNA]</scope>
    <source>
        <strain evidence="2 3">AC230</strain>
    </source>
</reference>
<dbReference type="PANTHER" id="PTHR39639">
    <property type="entry name" value="CHROMOSOME 16, WHOLE GENOME SHOTGUN SEQUENCE"/>
    <property type="match status" value="1"/>
</dbReference>
<dbReference type="PANTHER" id="PTHR39639:SF1">
    <property type="entry name" value="DUF262 DOMAIN-CONTAINING PROTEIN"/>
    <property type="match status" value="1"/>
</dbReference>
<dbReference type="OrthoDB" id="9787127at2"/>
<dbReference type="EMBL" id="QQNA01000035">
    <property type="protein sequence ID" value="RDG38950.1"/>
    <property type="molecule type" value="Genomic_DNA"/>
</dbReference>
<sequence>MSKQLTFKEDQVGLQEEIVERSREIHTDRYSMAINEALSMYDNSDLEIHPEFQRIFRWGIRQQSRLIESVFLGIPIPPIFVAARKDGVWDVVDGVQRLSTLFRFMGALRRDDGVLDAPDPLTAGDYLKSLEGVVWGEAVTPCEAEGFTVLSEAQRRFFKRARLDFQIVEHTSDEQAKFDLFQRLNSGAHLSEQEARNCLAVMLDPIFYRWLQSLASTPAFEQTVSITERQEEEAYGVELALRYLSVVTAHRSDLSGLSDVGEFLTSRMRHFIESDDFDQDFEYARFMDIFSWLNEALGESSFKRYDVAKSKHSGRFTVSAFEAVTTGLGLNYEQWKQLEDGVRPRLLRQRAQNVWKDETFRSRAGAGKSAELRIPHMFEVGQRVFSLGE</sequence>
<organism evidence="2 3">
    <name type="scientific">Streptomyces corynorhini</name>
    <dbReference type="NCBI Taxonomy" id="2282652"/>
    <lineage>
        <taxon>Bacteria</taxon>
        <taxon>Bacillati</taxon>
        <taxon>Actinomycetota</taxon>
        <taxon>Actinomycetes</taxon>
        <taxon>Kitasatosporales</taxon>
        <taxon>Streptomycetaceae</taxon>
        <taxon>Streptomyces</taxon>
    </lineage>
</organism>
<dbReference type="RefSeq" id="WP_114622685.1">
    <property type="nucleotide sequence ID" value="NZ_QQNA01000035.1"/>
</dbReference>
<protein>
    <submittedName>
        <fullName evidence="2">DUF262 domain-containing protein</fullName>
    </submittedName>
</protein>
<evidence type="ECO:0000259" key="1">
    <source>
        <dbReference type="Pfam" id="PF03235"/>
    </source>
</evidence>
<name>A0A370BAY3_9ACTN</name>
<accession>A0A370BAY3</accession>
<evidence type="ECO:0000313" key="3">
    <source>
        <dbReference type="Proteomes" id="UP000253741"/>
    </source>
</evidence>
<dbReference type="InterPro" id="IPR004919">
    <property type="entry name" value="GmrSD_N"/>
</dbReference>
<comment type="caution">
    <text evidence="2">The sequence shown here is derived from an EMBL/GenBank/DDBJ whole genome shotgun (WGS) entry which is preliminary data.</text>
</comment>
<dbReference type="Proteomes" id="UP000253741">
    <property type="component" value="Unassembled WGS sequence"/>
</dbReference>
<dbReference type="AlphaFoldDB" id="A0A370BAY3"/>
<feature type="domain" description="GmrSD restriction endonucleases N-terminal" evidence="1">
    <location>
        <begin position="40"/>
        <end position="198"/>
    </location>
</feature>
<dbReference type="Pfam" id="PF03235">
    <property type="entry name" value="GmrSD_N"/>
    <property type="match status" value="1"/>
</dbReference>
<keyword evidence="3" id="KW-1185">Reference proteome</keyword>